<dbReference type="Proteomes" id="UP001140510">
    <property type="component" value="Unassembled WGS sequence"/>
</dbReference>
<dbReference type="AlphaFoldDB" id="A0A9W8ZLN8"/>
<evidence type="ECO:0000256" key="1">
    <source>
        <dbReference type="SAM" id="MobiDB-lite"/>
    </source>
</evidence>
<evidence type="ECO:0000313" key="3">
    <source>
        <dbReference type="Proteomes" id="UP001140510"/>
    </source>
</evidence>
<name>A0A9W8ZLN8_9PLEO</name>
<reference evidence="2" key="1">
    <citation type="submission" date="2022-10" db="EMBL/GenBank/DDBJ databases">
        <title>Tapping the CABI collections for fungal endophytes: first genome assemblies for Collariella, Neodidymelliopsis, Ascochyta clinopodiicola, Didymella pomorum, Didymosphaeria variabile, Neocosmospora piperis and Neocucurbitaria cava.</title>
        <authorList>
            <person name="Hill R."/>
        </authorList>
    </citation>
    <scope>NUCLEOTIDE SEQUENCE</scope>
    <source>
        <strain evidence="2">IMI 355091</strain>
    </source>
</reference>
<dbReference type="EMBL" id="JAPEVA010000004">
    <property type="protein sequence ID" value="KAJ4411985.1"/>
    <property type="molecule type" value="Genomic_DNA"/>
</dbReference>
<protein>
    <submittedName>
        <fullName evidence="2">Uncharacterized protein</fullName>
    </submittedName>
</protein>
<gene>
    <name evidence="2" type="ORF">N0V91_001124</name>
</gene>
<sequence length="137" mass="15285">MDSEGTDLEKSLLTELDAALDDAQAVRQHKSQGGNYNRKNNAHDNNSSGAGQGHQQRPDDAEVPNFMREYLSGQPEAKEPPADDESDVKRCSFGRPLVDKLQKGTVNYQIGRCDKHLRQSVFDDHMKMQIEGQKGSK</sequence>
<organism evidence="2 3">
    <name type="scientific">Didymella pomorum</name>
    <dbReference type="NCBI Taxonomy" id="749634"/>
    <lineage>
        <taxon>Eukaryota</taxon>
        <taxon>Fungi</taxon>
        <taxon>Dikarya</taxon>
        <taxon>Ascomycota</taxon>
        <taxon>Pezizomycotina</taxon>
        <taxon>Dothideomycetes</taxon>
        <taxon>Pleosporomycetidae</taxon>
        <taxon>Pleosporales</taxon>
        <taxon>Pleosporineae</taxon>
        <taxon>Didymellaceae</taxon>
        <taxon>Didymella</taxon>
    </lineage>
</organism>
<feature type="region of interest" description="Disordered" evidence="1">
    <location>
        <begin position="23"/>
        <end position="91"/>
    </location>
</feature>
<keyword evidence="3" id="KW-1185">Reference proteome</keyword>
<evidence type="ECO:0000313" key="2">
    <source>
        <dbReference type="EMBL" id="KAJ4411985.1"/>
    </source>
</evidence>
<feature type="compositionally biased region" description="Polar residues" evidence="1">
    <location>
        <begin position="31"/>
        <end position="55"/>
    </location>
</feature>
<proteinExistence type="predicted"/>
<accession>A0A9W8ZLN8</accession>
<comment type="caution">
    <text evidence="2">The sequence shown here is derived from an EMBL/GenBank/DDBJ whole genome shotgun (WGS) entry which is preliminary data.</text>
</comment>